<dbReference type="RefSeq" id="WP_132524933.1">
    <property type="nucleotide sequence ID" value="NZ_SMFV01000001.1"/>
</dbReference>
<keyword evidence="3" id="KW-1185">Reference proteome</keyword>
<dbReference type="PANTHER" id="PTHR43031:SF16">
    <property type="entry name" value="OXIDOREDUCTASE"/>
    <property type="match status" value="1"/>
</dbReference>
<dbReference type="SMART" id="SM00450">
    <property type="entry name" value="RHOD"/>
    <property type="match status" value="1"/>
</dbReference>
<dbReference type="PROSITE" id="PS50206">
    <property type="entry name" value="RHODANESE_3"/>
    <property type="match status" value="1"/>
</dbReference>
<dbReference type="PANTHER" id="PTHR43031">
    <property type="entry name" value="FAD-DEPENDENT OXIDOREDUCTASE"/>
    <property type="match status" value="1"/>
</dbReference>
<dbReference type="OrthoDB" id="9800872at2"/>
<dbReference type="InterPro" id="IPR036873">
    <property type="entry name" value="Rhodanese-like_dom_sf"/>
</dbReference>
<protein>
    <submittedName>
        <fullName evidence="2">Rhodanese-related sulfurtransferase</fullName>
    </submittedName>
</protein>
<dbReference type="EMBL" id="SMFV01000001">
    <property type="protein sequence ID" value="TCK06415.1"/>
    <property type="molecule type" value="Genomic_DNA"/>
</dbReference>
<accession>A0A4R1GHY4</accession>
<dbReference type="Pfam" id="PF00581">
    <property type="entry name" value="Rhodanese"/>
    <property type="match status" value="1"/>
</dbReference>
<sequence>MLRERIKQMDLDFFAAGGPKIGLDAFLELWKKGEAILLDVRFEEEVELFKVGFGINIPLYKLPENLERLPKDKLIVTFCPEKVRATLAYSYLVSEGFENVKVLSASPSDIIAKVKPGFIKKLKEEKE</sequence>
<dbReference type="SUPFAM" id="SSF52821">
    <property type="entry name" value="Rhodanese/Cell cycle control phosphatase"/>
    <property type="match status" value="1"/>
</dbReference>
<organism evidence="2 3">
    <name type="scientific">Phorcysia thermohydrogeniphila</name>
    <dbReference type="NCBI Taxonomy" id="936138"/>
    <lineage>
        <taxon>Bacteria</taxon>
        <taxon>Pseudomonadati</taxon>
        <taxon>Aquificota</taxon>
        <taxon>Aquificia</taxon>
        <taxon>Desulfurobacteriales</taxon>
        <taxon>Desulfurobacteriaceae</taxon>
        <taxon>Phorcysia</taxon>
    </lineage>
</organism>
<gene>
    <name evidence="2" type="ORF">CLV27_0216</name>
</gene>
<dbReference type="InterPro" id="IPR050229">
    <property type="entry name" value="GlpE_sulfurtransferase"/>
</dbReference>
<dbReference type="GO" id="GO:0016740">
    <property type="term" value="F:transferase activity"/>
    <property type="evidence" value="ECO:0007669"/>
    <property type="project" value="UniProtKB-KW"/>
</dbReference>
<name>A0A4R1GHY4_9BACT</name>
<dbReference type="AlphaFoldDB" id="A0A4R1GHY4"/>
<evidence type="ECO:0000313" key="2">
    <source>
        <dbReference type="EMBL" id="TCK06415.1"/>
    </source>
</evidence>
<proteinExistence type="predicted"/>
<evidence type="ECO:0000313" key="3">
    <source>
        <dbReference type="Proteomes" id="UP000295777"/>
    </source>
</evidence>
<comment type="caution">
    <text evidence="2">The sequence shown here is derived from an EMBL/GenBank/DDBJ whole genome shotgun (WGS) entry which is preliminary data.</text>
</comment>
<dbReference type="InterPro" id="IPR001763">
    <property type="entry name" value="Rhodanese-like_dom"/>
</dbReference>
<evidence type="ECO:0000259" key="1">
    <source>
        <dbReference type="PROSITE" id="PS50206"/>
    </source>
</evidence>
<dbReference type="Gene3D" id="3.40.250.10">
    <property type="entry name" value="Rhodanese-like domain"/>
    <property type="match status" value="1"/>
</dbReference>
<reference evidence="2 3" key="1">
    <citation type="submission" date="2019-03" db="EMBL/GenBank/DDBJ databases">
        <title>Genomic Encyclopedia of Archaeal and Bacterial Type Strains, Phase II (KMG-II): from individual species to whole genera.</title>
        <authorList>
            <person name="Goeker M."/>
        </authorList>
    </citation>
    <scope>NUCLEOTIDE SEQUENCE [LARGE SCALE GENOMIC DNA]</scope>
    <source>
        <strain evidence="2 3">DSM 24425</strain>
    </source>
</reference>
<keyword evidence="2" id="KW-0808">Transferase</keyword>
<feature type="domain" description="Rhodanese" evidence="1">
    <location>
        <begin position="31"/>
        <end position="119"/>
    </location>
</feature>
<dbReference type="Proteomes" id="UP000295777">
    <property type="component" value="Unassembled WGS sequence"/>
</dbReference>